<name>A0A3S8D7M7_9GAMA</name>
<evidence type="ECO:0000256" key="1">
    <source>
        <dbReference type="ARBA" id="ARBA00022580"/>
    </source>
</evidence>
<dbReference type="GO" id="GO:0004527">
    <property type="term" value="F:exonuclease activity"/>
    <property type="evidence" value="ECO:0007669"/>
    <property type="project" value="UniProtKB-KW"/>
</dbReference>
<accession>A0A3S8D7M7</accession>
<evidence type="ECO:0000256" key="4">
    <source>
        <dbReference type="ARBA" id="ARBA00023200"/>
    </source>
</evidence>
<evidence type="ECO:0000256" key="2">
    <source>
        <dbReference type="ARBA" id="ARBA00022812"/>
    </source>
</evidence>
<dbReference type="Pfam" id="PF01677">
    <property type="entry name" value="Herpes_UL7"/>
    <property type="match status" value="1"/>
</dbReference>
<sequence length="265" mass="30629">MMPMRRVKNLINRFWLDEVRVPFIPRLVLEARKNQGTCVLSGVTEYTTGGLLDVDGLCKHVNDALSSSRFIGYVMVILLECEDRCFRLDIFPHILAERCIVYWKNDTVAMEMCALISVVENLAHPTTETLRSILDRAEKIQLGRTCDDLRFLFHGLKKLIFTLIEYLGIDWPYDVDMQGMQVYRLYKELSRFPQSEACEILLTAMITSKKLDFITSDIRVDSCEDAKIMYVSTMFTKPLEFGIIRTILLDVCGQNVTLDKILYKL</sequence>
<dbReference type="InterPro" id="IPR002600">
    <property type="entry name" value="Herpes_UL7"/>
</dbReference>
<organism evidence="5">
    <name type="scientific">Vombatid gammaherpesvirus 1</name>
    <dbReference type="NCBI Taxonomy" id="2052651"/>
    <lineage>
        <taxon>Viruses</taxon>
        <taxon>Duplodnaviria</taxon>
        <taxon>Heunggongvirae</taxon>
        <taxon>Peploviricota</taxon>
        <taxon>Herviviricetes</taxon>
        <taxon>Herpesvirales</taxon>
        <taxon>Orthoherpesviridae</taxon>
        <taxon>Gammaherpesvirinae</taxon>
        <taxon>Manticavirus</taxon>
        <taxon>Manticavirus vombatidgamma1</taxon>
    </lineage>
</organism>
<dbReference type="EMBL" id="MG452721">
    <property type="protein sequence ID" value="AZB49139.1"/>
    <property type="molecule type" value="Genomic_DNA"/>
</dbReference>
<dbReference type="Proteomes" id="UP000679767">
    <property type="component" value="Segment"/>
</dbReference>
<evidence type="ECO:0000313" key="6">
    <source>
        <dbReference type="Proteomes" id="UP000679767"/>
    </source>
</evidence>
<evidence type="ECO:0000313" key="5">
    <source>
        <dbReference type="EMBL" id="AZB49139.1"/>
    </source>
</evidence>
<reference evidence="5" key="1">
    <citation type="submission" date="2017-11" db="EMBL/GenBank/DDBJ databases">
        <title>The distinct marsupial branch of gammaherpesviruses includes novel host-derived genes seldom found in other viruses.</title>
        <authorList>
            <person name="Vaz P.K."/>
        </authorList>
    </citation>
    <scope>NUCLEOTIDE SEQUENCE</scope>
    <source>
        <strain evidence="5">V3187/11</strain>
    </source>
</reference>
<dbReference type="GeneID" id="65102693"/>
<evidence type="ECO:0000256" key="3">
    <source>
        <dbReference type="ARBA" id="ARBA00022844"/>
    </source>
</evidence>
<keyword evidence="2" id="KW-1040">Host Golgi apparatus</keyword>
<keyword evidence="5" id="KW-0540">Nuclease</keyword>
<protein>
    <submittedName>
        <fullName evidence="5">Alkaline exonuclease</fullName>
    </submittedName>
</protein>
<keyword evidence="1" id="KW-0920">Virion tegument</keyword>
<keyword evidence="5" id="KW-0378">Hydrolase</keyword>
<keyword evidence="5" id="KW-0269">Exonuclease</keyword>
<proteinExistence type="predicted"/>
<dbReference type="RefSeq" id="YP_010087409.1">
    <property type="nucleotide sequence ID" value="NC_055554.1"/>
</dbReference>
<dbReference type="KEGG" id="vg:65102693"/>
<keyword evidence="3" id="KW-0946">Virion</keyword>
<keyword evidence="6" id="KW-1185">Reference proteome</keyword>
<gene>
    <name evidence="5" type="primary">ORF42</name>
</gene>
<keyword evidence="4" id="KW-1035">Host cytoplasm</keyword>
<dbReference type="GO" id="GO:0044423">
    <property type="term" value="C:virion component"/>
    <property type="evidence" value="ECO:0007669"/>
    <property type="project" value="UniProtKB-KW"/>
</dbReference>